<dbReference type="STRING" id="69293.ENSGACP00000025582"/>
<evidence type="ECO:0000313" key="2">
    <source>
        <dbReference type="Ensembl" id="ENSGACP00000025582.1"/>
    </source>
</evidence>
<dbReference type="Ensembl" id="ENSGACT00000025632.1">
    <property type="protein sequence ID" value="ENSGACP00000025582.1"/>
    <property type="gene ID" value="ENSGACG00000019355.1"/>
</dbReference>
<name>G3Q6S2_GASAC</name>
<dbReference type="InterPro" id="IPR055356">
    <property type="entry name" value="ZP-N"/>
</dbReference>
<proteinExistence type="predicted"/>
<organism evidence="2">
    <name type="scientific">Gasterosteus aculeatus</name>
    <name type="common">Three-spined stickleback</name>
    <dbReference type="NCBI Taxonomy" id="69293"/>
    <lineage>
        <taxon>Eukaryota</taxon>
        <taxon>Metazoa</taxon>
        <taxon>Chordata</taxon>
        <taxon>Craniata</taxon>
        <taxon>Vertebrata</taxon>
        <taxon>Euteleostomi</taxon>
        <taxon>Actinopterygii</taxon>
        <taxon>Neopterygii</taxon>
        <taxon>Teleostei</taxon>
        <taxon>Neoteleostei</taxon>
        <taxon>Acanthomorphata</taxon>
        <taxon>Eupercaria</taxon>
        <taxon>Perciformes</taxon>
        <taxon>Cottioidei</taxon>
        <taxon>Gasterosteales</taxon>
        <taxon>Gasterosteidae</taxon>
        <taxon>Gasterosteus</taxon>
    </lineage>
</organism>
<dbReference type="PROSITE" id="PS51034">
    <property type="entry name" value="ZP_2"/>
    <property type="match status" value="1"/>
</dbReference>
<dbReference type="Gene3D" id="2.60.40.3210">
    <property type="entry name" value="Zona pellucida, ZP-N domain"/>
    <property type="match status" value="1"/>
</dbReference>
<accession>G3Q6S2</accession>
<feature type="domain" description="ZP" evidence="1">
    <location>
        <begin position="26"/>
        <end position="217"/>
    </location>
</feature>
<dbReference type="InterPro" id="IPR001507">
    <property type="entry name" value="ZP_dom"/>
</dbReference>
<reference evidence="2" key="1">
    <citation type="submission" date="2006-01" db="EMBL/GenBank/DDBJ databases">
        <authorList>
            <person name="Lindblad-Toh K."/>
            <person name="Mauceli E."/>
            <person name="Grabherr M."/>
            <person name="Chang J.L."/>
            <person name="Lander E.S."/>
        </authorList>
    </citation>
    <scope>NUCLEOTIDE SEQUENCE [LARGE SCALE GENOMIC DNA]</scope>
</reference>
<dbReference type="AlphaFoldDB" id="G3Q6S2"/>
<dbReference type="PANTHER" id="PTHR47130">
    <property type="entry name" value="SI:DKEY-19B23.11-RELATED"/>
    <property type="match status" value="1"/>
</dbReference>
<protein>
    <recommendedName>
        <fullName evidence="1">ZP domain-containing protein</fullName>
    </recommendedName>
</protein>
<reference evidence="2" key="2">
    <citation type="submission" date="2024-04" db="UniProtKB">
        <authorList>
            <consortium name="Ensembl"/>
        </authorList>
    </citation>
    <scope>IDENTIFICATION</scope>
</reference>
<dbReference type="Bgee" id="ENSGACG00000019355">
    <property type="expression patterns" value="Expressed in muscle tissue and 2 other cell types or tissues"/>
</dbReference>
<dbReference type="PANTHER" id="PTHR47130:SF6">
    <property type="entry name" value="EGG ENVELOPE GLYCOPROTEIN-LIKE PRECURSOR"/>
    <property type="match status" value="1"/>
</dbReference>
<dbReference type="InParanoid" id="G3Q6S2"/>
<dbReference type="Pfam" id="PF23344">
    <property type="entry name" value="ZP-N"/>
    <property type="match status" value="1"/>
</dbReference>
<evidence type="ECO:0000259" key="1">
    <source>
        <dbReference type="PROSITE" id="PS51034"/>
    </source>
</evidence>
<sequence>MARDHTTQIESTTTKTCLFSTAEFILCSTDGTMTVVADVSSALPTGGVPAETHLFDQYCEPKETDVTRALFSYPVNSCGSSIKLGKGNVTYQNEIFYSSKMYLSKSKVFSGDATGRVLAQCTYPVASLHRLFSVYKFESDVAGLGTIIHTTEPLAGLHGSTTRPIGPLQIGSSYPGSYMSALQPPARYKVSKFHNFASVLRKGAPRSMRTKMTPAQI</sequence>